<evidence type="ECO:0000256" key="5">
    <source>
        <dbReference type="SAM" id="SignalP"/>
    </source>
</evidence>
<keyword evidence="2" id="KW-0378">Hydrolase</keyword>
<dbReference type="EMBL" id="LFYR01000908">
    <property type="protein sequence ID" value="KMZ67487.1"/>
    <property type="molecule type" value="Genomic_DNA"/>
</dbReference>
<organism evidence="6 7">
    <name type="scientific">Zostera marina</name>
    <name type="common">Eelgrass</name>
    <dbReference type="NCBI Taxonomy" id="29655"/>
    <lineage>
        <taxon>Eukaryota</taxon>
        <taxon>Viridiplantae</taxon>
        <taxon>Streptophyta</taxon>
        <taxon>Embryophyta</taxon>
        <taxon>Tracheophyta</taxon>
        <taxon>Spermatophyta</taxon>
        <taxon>Magnoliopsida</taxon>
        <taxon>Liliopsida</taxon>
        <taxon>Zosteraceae</taxon>
        <taxon>Zostera</taxon>
    </lineage>
</organism>
<reference evidence="7" key="1">
    <citation type="journal article" date="2016" name="Nature">
        <title>The genome of the seagrass Zostera marina reveals angiosperm adaptation to the sea.</title>
        <authorList>
            <person name="Olsen J.L."/>
            <person name="Rouze P."/>
            <person name="Verhelst B."/>
            <person name="Lin Y.-C."/>
            <person name="Bayer T."/>
            <person name="Collen J."/>
            <person name="Dattolo E."/>
            <person name="De Paoli E."/>
            <person name="Dittami S."/>
            <person name="Maumus F."/>
            <person name="Michel G."/>
            <person name="Kersting A."/>
            <person name="Lauritano C."/>
            <person name="Lohaus R."/>
            <person name="Toepel M."/>
            <person name="Tonon T."/>
            <person name="Vanneste K."/>
            <person name="Amirebrahimi M."/>
            <person name="Brakel J."/>
            <person name="Bostroem C."/>
            <person name="Chovatia M."/>
            <person name="Grimwood J."/>
            <person name="Jenkins J.W."/>
            <person name="Jueterbock A."/>
            <person name="Mraz A."/>
            <person name="Stam W.T."/>
            <person name="Tice H."/>
            <person name="Bornberg-Bauer E."/>
            <person name="Green P.J."/>
            <person name="Pearson G.A."/>
            <person name="Procaccini G."/>
            <person name="Duarte C.M."/>
            <person name="Schmutz J."/>
            <person name="Reusch T.B.H."/>
            <person name="Van de Peer Y."/>
        </authorList>
    </citation>
    <scope>NUCLEOTIDE SEQUENCE [LARGE SCALE GENOMIC DNA]</scope>
    <source>
        <strain evidence="7">cv. Finnish</strain>
    </source>
</reference>
<evidence type="ECO:0000313" key="6">
    <source>
        <dbReference type="EMBL" id="KMZ67487.1"/>
    </source>
</evidence>
<dbReference type="OrthoDB" id="941679at2759"/>
<keyword evidence="3" id="KW-0326">Glycosidase</keyword>
<evidence type="ECO:0000256" key="4">
    <source>
        <dbReference type="RuleBase" id="RU004335"/>
    </source>
</evidence>
<proteinExistence type="inferred from homology"/>
<feature type="signal peptide" evidence="5">
    <location>
        <begin position="1"/>
        <end position="26"/>
    </location>
</feature>
<comment type="caution">
    <text evidence="6">The sequence shown here is derived from an EMBL/GenBank/DDBJ whole genome shotgun (WGS) entry which is preliminary data.</text>
</comment>
<comment type="similarity">
    <text evidence="1 4">Belongs to the glycosyl hydrolase 17 family.</text>
</comment>
<dbReference type="Proteomes" id="UP000036987">
    <property type="component" value="Unassembled WGS sequence"/>
</dbReference>
<dbReference type="InterPro" id="IPR000490">
    <property type="entry name" value="Glyco_hydro_17"/>
</dbReference>
<dbReference type="STRING" id="29655.A0A0K9PGX7"/>
<dbReference type="Pfam" id="PF00332">
    <property type="entry name" value="Glyco_hydro_17"/>
    <property type="match status" value="1"/>
</dbReference>
<evidence type="ECO:0000256" key="2">
    <source>
        <dbReference type="ARBA" id="ARBA00022801"/>
    </source>
</evidence>
<dbReference type="InterPro" id="IPR017853">
    <property type="entry name" value="GH"/>
</dbReference>
<protein>
    <submittedName>
        <fullName evidence="6">Beta-1,3-endoglucanase, family GH17</fullName>
    </submittedName>
</protein>
<evidence type="ECO:0000256" key="3">
    <source>
        <dbReference type="ARBA" id="ARBA00023295"/>
    </source>
</evidence>
<dbReference type="SUPFAM" id="SSF51445">
    <property type="entry name" value="(Trans)glycosidases"/>
    <property type="match status" value="1"/>
</dbReference>
<dbReference type="PANTHER" id="PTHR32227">
    <property type="entry name" value="GLUCAN ENDO-1,3-BETA-GLUCOSIDASE BG1-RELATED-RELATED"/>
    <property type="match status" value="1"/>
</dbReference>
<evidence type="ECO:0000313" key="7">
    <source>
        <dbReference type="Proteomes" id="UP000036987"/>
    </source>
</evidence>
<feature type="chain" id="PRO_5005527734" evidence="5">
    <location>
        <begin position="27"/>
        <end position="344"/>
    </location>
</feature>
<dbReference type="Gene3D" id="3.20.20.80">
    <property type="entry name" value="Glycosidases"/>
    <property type="match status" value="1"/>
</dbReference>
<keyword evidence="7" id="KW-1185">Reference proteome</keyword>
<dbReference type="InterPro" id="IPR044965">
    <property type="entry name" value="Glyco_hydro_17_plant"/>
</dbReference>
<name>A0A0K9PGX7_ZOSMR</name>
<dbReference type="OMA" id="YPYFAKK"/>
<keyword evidence="5" id="KW-0732">Signal</keyword>
<dbReference type="GO" id="GO:0042973">
    <property type="term" value="F:glucan endo-1,3-beta-D-glucosidase activity"/>
    <property type="evidence" value="ECO:0007669"/>
    <property type="project" value="UniProtKB-ARBA"/>
</dbReference>
<dbReference type="AlphaFoldDB" id="A0A0K9PGX7"/>
<sequence>MMKIILGFPLTVLLILLLLLPDVGEAIGVCYGTNGNNLPVASEVVSLYKSNDIGGMRIYNTDGATLNSLKGSNIEVIMEVAEVDIINIAKYKKAAKGWVKYNVINFWPAVKFKYISVGNELILNNSIEKYILQAIKNIEAALSIAGVGGMIKVSTAVDMGVLYKLYPKRPPSRGVFLKSAATYLKPIIKHLAKTSAPLLFNVYPYFTYIKNKAQIPLEYAMFNASGTLVTDGQYSYNNLFDVLVDSMYVAMEKASSDGSQVPIVVSESGWPSRKGDSANITNAQTYNSNLIHHVKKGTPRRSGKPIETYIFAMFNENQNPAGYERHWGLFYPNKNPVYPINFYC</sequence>
<gene>
    <name evidence="6" type="ORF">ZOSMA_2672G00010</name>
</gene>
<dbReference type="FunFam" id="3.20.20.80:FF:000010">
    <property type="entry name" value="glucan endo-1,3-beta-glucosidase, basic"/>
    <property type="match status" value="1"/>
</dbReference>
<evidence type="ECO:0000256" key="1">
    <source>
        <dbReference type="ARBA" id="ARBA00008773"/>
    </source>
</evidence>
<dbReference type="GO" id="GO:0005975">
    <property type="term" value="P:carbohydrate metabolic process"/>
    <property type="evidence" value="ECO:0007669"/>
    <property type="project" value="InterPro"/>
</dbReference>
<accession>A0A0K9PGX7</accession>